<organism evidence="2 3">
    <name type="scientific">Lottia gigantea</name>
    <name type="common">Giant owl limpet</name>
    <dbReference type="NCBI Taxonomy" id="225164"/>
    <lineage>
        <taxon>Eukaryota</taxon>
        <taxon>Metazoa</taxon>
        <taxon>Spiralia</taxon>
        <taxon>Lophotrochozoa</taxon>
        <taxon>Mollusca</taxon>
        <taxon>Gastropoda</taxon>
        <taxon>Patellogastropoda</taxon>
        <taxon>Lottioidea</taxon>
        <taxon>Lottiidae</taxon>
        <taxon>Lottia</taxon>
    </lineage>
</organism>
<gene>
    <name evidence="2" type="ORF">LOTGIDRAFT_143271</name>
</gene>
<dbReference type="PANTHER" id="PTHR11220:SF1">
    <property type="entry name" value="HEME-BINDING PROTEIN 2"/>
    <property type="match status" value="1"/>
</dbReference>
<dbReference type="OrthoDB" id="6424451at2759"/>
<protein>
    <recommendedName>
        <fullName evidence="4">Heme-binding protein 2</fullName>
    </recommendedName>
</protein>
<evidence type="ECO:0008006" key="4">
    <source>
        <dbReference type="Google" id="ProtNLM"/>
    </source>
</evidence>
<dbReference type="HOGENOM" id="CLU_068699_2_0_1"/>
<keyword evidence="3" id="KW-1185">Reference proteome</keyword>
<dbReference type="KEGG" id="lgi:LOTGIDRAFT_143271"/>
<dbReference type="InterPro" id="IPR006917">
    <property type="entry name" value="SOUL_heme-bd"/>
</dbReference>
<dbReference type="SUPFAM" id="SSF55136">
    <property type="entry name" value="Probable bacterial effector-binding domain"/>
    <property type="match status" value="1"/>
</dbReference>
<feature type="non-terminal residue" evidence="2">
    <location>
        <position position="1"/>
    </location>
</feature>
<evidence type="ECO:0000313" key="2">
    <source>
        <dbReference type="EMBL" id="ESO98044.1"/>
    </source>
</evidence>
<dbReference type="EMBL" id="KB201288">
    <property type="protein sequence ID" value="ESO98044.1"/>
    <property type="molecule type" value="Genomic_DNA"/>
</dbReference>
<dbReference type="Pfam" id="PF04832">
    <property type="entry name" value="SOUL"/>
    <property type="match status" value="1"/>
</dbReference>
<dbReference type="InterPro" id="IPR011256">
    <property type="entry name" value="Reg_factor_effector_dom_sf"/>
</dbReference>
<evidence type="ECO:0000256" key="1">
    <source>
        <dbReference type="ARBA" id="ARBA00009817"/>
    </source>
</evidence>
<dbReference type="CTD" id="20234668"/>
<dbReference type="PANTHER" id="PTHR11220">
    <property type="entry name" value="HEME-BINDING PROTEIN-RELATED"/>
    <property type="match status" value="1"/>
</dbReference>
<accession>V4C8I0</accession>
<dbReference type="FunFam" id="3.20.80.10:FF:000002">
    <property type="entry name" value="Heme-binding protein 2"/>
    <property type="match status" value="1"/>
</dbReference>
<evidence type="ECO:0000313" key="3">
    <source>
        <dbReference type="Proteomes" id="UP000030746"/>
    </source>
</evidence>
<dbReference type="GeneID" id="20234668"/>
<sequence>NQYEVRRYEASNWVETEISNMPYNTARRTMFWKLFKYINGQNANNQKINMTVPVLGKHSKTSNRNTMMFYISNSITNPPQPTDSAVRINSLPAFTAYVRSFPGNLRTKQQWRTQEMALEQSLNIDGLAFDKSYYVTAGYDAPWIQDRHNEVWLFPTA</sequence>
<name>V4C8I0_LOTGI</name>
<dbReference type="Gene3D" id="3.20.80.10">
    <property type="entry name" value="Regulatory factor, effector binding domain"/>
    <property type="match status" value="1"/>
</dbReference>
<reference evidence="2 3" key="1">
    <citation type="journal article" date="2013" name="Nature">
        <title>Insights into bilaterian evolution from three spiralian genomes.</title>
        <authorList>
            <person name="Simakov O."/>
            <person name="Marletaz F."/>
            <person name="Cho S.J."/>
            <person name="Edsinger-Gonzales E."/>
            <person name="Havlak P."/>
            <person name="Hellsten U."/>
            <person name="Kuo D.H."/>
            <person name="Larsson T."/>
            <person name="Lv J."/>
            <person name="Arendt D."/>
            <person name="Savage R."/>
            <person name="Osoegawa K."/>
            <person name="de Jong P."/>
            <person name="Grimwood J."/>
            <person name="Chapman J.A."/>
            <person name="Shapiro H."/>
            <person name="Aerts A."/>
            <person name="Otillar R.P."/>
            <person name="Terry A.Y."/>
            <person name="Boore J.L."/>
            <person name="Grigoriev I.V."/>
            <person name="Lindberg D.R."/>
            <person name="Seaver E.C."/>
            <person name="Weisblat D.A."/>
            <person name="Putnam N.H."/>
            <person name="Rokhsar D.S."/>
        </authorList>
    </citation>
    <scope>NUCLEOTIDE SEQUENCE [LARGE SCALE GENOMIC DNA]</scope>
</reference>
<dbReference type="AlphaFoldDB" id="V4C8I0"/>
<dbReference type="OMA" id="HEENPEM"/>
<proteinExistence type="inferred from homology"/>
<dbReference type="Proteomes" id="UP000030746">
    <property type="component" value="Unassembled WGS sequence"/>
</dbReference>
<dbReference type="RefSeq" id="XP_009051280.1">
    <property type="nucleotide sequence ID" value="XM_009053032.1"/>
</dbReference>
<comment type="similarity">
    <text evidence="1">Belongs to the HEBP family.</text>
</comment>